<feature type="transmembrane region" description="Helical" evidence="13">
    <location>
        <begin position="14"/>
        <end position="35"/>
    </location>
</feature>
<evidence type="ECO:0000256" key="4">
    <source>
        <dbReference type="ARBA" id="ARBA00022475"/>
    </source>
</evidence>
<dbReference type="InterPro" id="IPR033479">
    <property type="entry name" value="dCache_1"/>
</dbReference>
<evidence type="ECO:0000256" key="12">
    <source>
        <dbReference type="SAM" id="Coils"/>
    </source>
</evidence>
<dbReference type="InterPro" id="IPR003660">
    <property type="entry name" value="HAMP_dom"/>
</dbReference>
<evidence type="ECO:0000256" key="11">
    <source>
        <dbReference type="ARBA" id="ARBA00023136"/>
    </source>
</evidence>
<dbReference type="Gene3D" id="1.10.8.500">
    <property type="entry name" value="HAMP domain in histidine kinase"/>
    <property type="match status" value="1"/>
</dbReference>
<evidence type="ECO:0000256" key="5">
    <source>
        <dbReference type="ARBA" id="ARBA00022553"/>
    </source>
</evidence>
<proteinExistence type="predicted"/>
<evidence type="ECO:0000259" key="14">
    <source>
        <dbReference type="PROSITE" id="PS50885"/>
    </source>
</evidence>
<dbReference type="InterPro" id="IPR004358">
    <property type="entry name" value="Sig_transdc_His_kin-like_C"/>
</dbReference>
<evidence type="ECO:0000313" key="15">
    <source>
        <dbReference type="EMBL" id="MFB3168619.1"/>
    </source>
</evidence>
<dbReference type="InterPro" id="IPR010559">
    <property type="entry name" value="Sig_transdc_His_kin_internal"/>
</dbReference>
<comment type="subcellular location">
    <subcellularLocation>
        <location evidence="2">Cell membrane</location>
        <topology evidence="2">Multi-pass membrane protein</topology>
    </subcellularLocation>
</comment>
<keyword evidence="10" id="KW-0902">Two-component regulatory system</keyword>
<dbReference type="Pfam" id="PF02518">
    <property type="entry name" value="HATPase_c"/>
    <property type="match status" value="1"/>
</dbReference>
<dbReference type="SMART" id="SM00304">
    <property type="entry name" value="HAMP"/>
    <property type="match status" value="1"/>
</dbReference>
<dbReference type="CDD" id="cd12912">
    <property type="entry name" value="PDC2_MCP_like"/>
    <property type="match status" value="1"/>
</dbReference>
<keyword evidence="7 13" id="KW-0812">Transmembrane</keyword>
<keyword evidence="9 13" id="KW-1133">Transmembrane helix</keyword>
<name>A0ABV4YUT8_9BACI</name>
<dbReference type="SUPFAM" id="SSF158472">
    <property type="entry name" value="HAMP domain-like"/>
    <property type="match status" value="1"/>
</dbReference>
<keyword evidence="11 13" id="KW-0472">Membrane</keyword>
<evidence type="ECO:0000256" key="2">
    <source>
        <dbReference type="ARBA" id="ARBA00004651"/>
    </source>
</evidence>
<dbReference type="SUPFAM" id="SSF55874">
    <property type="entry name" value="ATPase domain of HSP90 chaperone/DNA topoisomerase II/histidine kinase"/>
    <property type="match status" value="1"/>
</dbReference>
<evidence type="ECO:0000256" key="13">
    <source>
        <dbReference type="SAM" id="Phobius"/>
    </source>
</evidence>
<evidence type="ECO:0000256" key="3">
    <source>
        <dbReference type="ARBA" id="ARBA00012438"/>
    </source>
</evidence>
<dbReference type="Pfam" id="PF06580">
    <property type="entry name" value="His_kinase"/>
    <property type="match status" value="1"/>
</dbReference>
<evidence type="ECO:0000313" key="16">
    <source>
        <dbReference type="Proteomes" id="UP001241748"/>
    </source>
</evidence>
<reference evidence="15 16" key="1">
    <citation type="submission" date="2024-05" db="EMBL/GenBank/DDBJ databases">
        <authorList>
            <person name="Venkateswaran K."/>
        </authorList>
    </citation>
    <scope>NUCLEOTIDE SEQUENCE [LARGE SCALE GENOMIC DNA]</scope>
    <source>
        <strain evidence="15 16">179-C4-2-HS</strain>
    </source>
</reference>
<keyword evidence="8 15" id="KW-0418">Kinase</keyword>
<keyword evidence="6" id="KW-0808">Transferase</keyword>
<dbReference type="CDD" id="cd06225">
    <property type="entry name" value="HAMP"/>
    <property type="match status" value="1"/>
</dbReference>
<evidence type="ECO:0000256" key="6">
    <source>
        <dbReference type="ARBA" id="ARBA00022679"/>
    </source>
</evidence>
<evidence type="ECO:0000256" key="1">
    <source>
        <dbReference type="ARBA" id="ARBA00000085"/>
    </source>
</evidence>
<keyword evidence="16" id="KW-1185">Reference proteome</keyword>
<feature type="coiled-coil region" evidence="12">
    <location>
        <begin position="371"/>
        <end position="401"/>
    </location>
</feature>
<dbReference type="Gene3D" id="3.30.450.20">
    <property type="entry name" value="PAS domain"/>
    <property type="match status" value="1"/>
</dbReference>
<dbReference type="PRINTS" id="PR00344">
    <property type="entry name" value="BCTRLSENSOR"/>
</dbReference>
<dbReference type="Proteomes" id="UP001241748">
    <property type="component" value="Unassembled WGS sequence"/>
</dbReference>
<dbReference type="PANTHER" id="PTHR34220">
    <property type="entry name" value="SENSOR HISTIDINE KINASE YPDA"/>
    <property type="match status" value="1"/>
</dbReference>
<comment type="caution">
    <text evidence="15">The sequence shown here is derived from an EMBL/GenBank/DDBJ whole genome shotgun (WGS) entry which is preliminary data.</text>
</comment>
<evidence type="ECO:0000256" key="9">
    <source>
        <dbReference type="ARBA" id="ARBA00022989"/>
    </source>
</evidence>
<feature type="domain" description="HAMP" evidence="14">
    <location>
        <begin position="315"/>
        <end position="367"/>
    </location>
</feature>
<dbReference type="InterPro" id="IPR036890">
    <property type="entry name" value="HATPase_C_sf"/>
</dbReference>
<keyword evidence="5" id="KW-0597">Phosphoprotein</keyword>
<dbReference type="Pfam" id="PF02743">
    <property type="entry name" value="dCache_1"/>
    <property type="match status" value="1"/>
</dbReference>
<dbReference type="Pfam" id="PF00672">
    <property type="entry name" value="HAMP"/>
    <property type="match status" value="1"/>
</dbReference>
<dbReference type="EC" id="2.7.13.3" evidence="3"/>
<accession>A0ABV4YUT8</accession>
<protein>
    <recommendedName>
        <fullName evidence="3">histidine kinase</fullName>
        <ecNumber evidence="3">2.7.13.3</ecNumber>
    </recommendedName>
</protein>
<evidence type="ECO:0000256" key="7">
    <source>
        <dbReference type="ARBA" id="ARBA00022692"/>
    </source>
</evidence>
<keyword evidence="4" id="KW-1003">Cell membrane</keyword>
<comment type="catalytic activity">
    <reaction evidence="1">
        <text>ATP + protein L-histidine = ADP + protein N-phospho-L-histidine.</text>
        <dbReference type="EC" id="2.7.13.3"/>
    </reaction>
</comment>
<keyword evidence="12" id="KW-0175">Coiled coil</keyword>
<dbReference type="InterPro" id="IPR050640">
    <property type="entry name" value="Bact_2-comp_sensor_kinase"/>
</dbReference>
<evidence type="ECO:0000256" key="10">
    <source>
        <dbReference type="ARBA" id="ARBA00023012"/>
    </source>
</evidence>
<feature type="transmembrane region" description="Helical" evidence="13">
    <location>
        <begin position="290"/>
        <end position="311"/>
    </location>
</feature>
<dbReference type="Gene3D" id="3.30.565.10">
    <property type="entry name" value="Histidine kinase-like ATPase, C-terminal domain"/>
    <property type="match status" value="1"/>
</dbReference>
<dbReference type="SMART" id="SM00387">
    <property type="entry name" value="HATPase_c"/>
    <property type="match status" value="1"/>
</dbReference>
<dbReference type="PANTHER" id="PTHR34220:SF7">
    <property type="entry name" value="SENSOR HISTIDINE KINASE YPDA"/>
    <property type="match status" value="1"/>
</dbReference>
<gene>
    <name evidence="15" type="ORF">P5G62_015995</name>
</gene>
<dbReference type="PROSITE" id="PS50885">
    <property type="entry name" value="HAMP"/>
    <property type="match status" value="1"/>
</dbReference>
<sequence length="610" mass="69988">MKKRLESMNLFQRLLLYFALVMILPLIIVASIIYMQSSNLLEKQTEDYLGQVVTNVNFQTDRFVKNYELVTLPIVSNPNVKHFLDLEENNVYVEEHIRYQYYENIWTMMDNIVIQKPEINRMYILGDNKRQIWLRDKGGSFSEENYNNLKKITPESGKIIIHPSDQNGRITLTIARKIRGMKSFSPNGILGIEINASELGELWKEANLGNEGFFMIADPNGKVIYHPEAKFIGKTLNQVGKEEISKLKQGTFFDKWNNESTFFHFLTSEYTGWKLIAAVPKSQLFAPISGVRLTAIISAVMVIIIAFVLSVNSIRQVVKPIQLLERTMKTVEKGEWKKVPTLPRNDEISSLLRSYNRMVDRLSTLVDQVYKAELSNQQVKIELQERELEKQKLEIQALQSQINPHFLYNTLETINGYGIINGIEEISKMAGALAGMFRYSVRNLEMVTLADEIEHVKGYLVIHELRIRKPINLILDIDPLFFDAPMVKLSLQPLVENAIQHGYRKAVNEIIITIRTKIIGSCLHVCVIDNGRGIQNDRLNEIREFIKADRKNKPELRSDLGIGVTNVNRRIQLLFGNQYGLDLSSRVNEGTTVSIILPYQNAQSDKNQPA</sequence>
<organism evidence="15 16">
    <name type="scientific">Neobacillus driksii</name>
    <dbReference type="NCBI Taxonomy" id="3035913"/>
    <lineage>
        <taxon>Bacteria</taxon>
        <taxon>Bacillati</taxon>
        <taxon>Bacillota</taxon>
        <taxon>Bacilli</taxon>
        <taxon>Bacillales</taxon>
        <taxon>Bacillaceae</taxon>
        <taxon>Neobacillus</taxon>
    </lineage>
</organism>
<dbReference type="EMBL" id="JAROBZ020000001">
    <property type="protein sequence ID" value="MFB3168619.1"/>
    <property type="molecule type" value="Genomic_DNA"/>
</dbReference>
<evidence type="ECO:0000256" key="8">
    <source>
        <dbReference type="ARBA" id="ARBA00022777"/>
    </source>
</evidence>
<dbReference type="InterPro" id="IPR003594">
    <property type="entry name" value="HATPase_dom"/>
</dbReference>
<dbReference type="RefSeq" id="WP_306072839.1">
    <property type="nucleotide sequence ID" value="NZ_JAROBZ020000001.1"/>
</dbReference>
<dbReference type="GO" id="GO:0016301">
    <property type="term" value="F:kinase activity"/>
    <property type="evidence" value="ECO:0007669"/>
    <property type="project" value="UniProtKB-KW"/>
</dbReference>